<gene>
    <name evidence="5" type="ORF">RJ641_000608</name>
</gene>
<dbReference type="InterPro" id="IPR021109">
    <property type="entry name" value="Peptidase_aspartic_dom_sf"/>
</dbReference>
<organism evidence="5 6">
    <name type="scientific">Dillenia turbinata</name>
    <dbReference type="NCBI Taxonomy" id="194707"/>
    <lineage>
        <taxon>Eukaryota</taxon>
        <taxon>Viridiplantae</taxon>
        <taxon>Streptophyta</taxon>
        <taxon>Embryophyta</taxon>
        <taxon>Tracheophyta</taxon>
        <taxon>Spermatophyta</taxon>
        <taxon>Magnoliopsida</taxon>
        <taxon>eudicotyledons</taxon>
        <taxon>Gunneridae</taxon>
        <taxon>Pentapetalae</taxon>
        <taxon>Dilleniales</taxon>
        <taxon>Dilleniaceae</taxon>
        <taxon>Dillenia</taxon>
    </lineage>
</organism>
<dbReference type="GO" id="GO:0005576">
    <property type="term" value="C:extracellular region"/>
    <property type="evidence" value="ECO:0007669"/>
    <property type="project" value="TreeGrafter"/>
</dbReference>
<protein>
    <submittedName>
        <fullName evidence="5">Xylanase inhibitor, N-terminal</fullName>
    </submittedName>
</protein>
<comment type="caution">
    <text evidence="5">The sequence shown here is derived from an EMBL/GenBank/DDBJ whole genome shotgun (WGS) entry which is preliminary data.</text>
</comment>
<dbReference type="InterPro" id="IPR051708">
    <property type="entry name" value="Plant_Aspart_Prot_A1"/>
</dbReference>
<reference evidence="5 6" key="1">
    <citation type="submission" date="2023-12" db="EMBL/GenBank/DDBJ databases">
        <title>A high-quality genome assembly for Dillenia turbinata (Dilleniales).</title>
        <authorList>
            <person name="Chanderbali A."/>
        </authorList>
    </citation>
    <scope>NUCLEOTIDE SEQUENCE [LARGE SCALE GENOMIC DNA]</scope>
    <source>
        <strain evidence="5">LSX21</strain>
        <tissue evidence="5">Leaf</tissue>
    </source>
</reference>
<dbReference type="InterPro" id="IPR032861">
    <property type="entry name" value="TAXi_N"/>
</dbReference>
<evidence type="ECO:0000313" key="6">
    <source>
        <dbReference type="Proteomes" id="UP001370490"/>
    </source>
</evidence>
<proteinExistence type="inferred from homology"/>
<evidence type="ECO:0000256" key="2">
    <source>
        <dbReference type="ARBA" id="ARBA00022670"/>
    </source>
</evidence>
<dbReference type="GO" id="GO:0008233">
    <property type="term" value="F:peptidase activity"/>
    <property type="evidence" value="ECO:0007669"/>
    <property type="project" value="UniProtKB-KW"/>
</dbReference>
<keyword evidence="5" id="KW-0624">Polysaccharide degradation</keyword>
<name>A0AAN8W6Z8_9MAGN</name>
<keyword evidence="6" id="KW-1185">Reference proteome</keyword>
<accession>A0AAN8W6Z8</accession>
<dbReference type="GO" id="GO:0016798">
    <property type="term" value="F:hydrolase activity, acting on glycosyl bonds"/>
    <property type="evidence" value="ECO:0007669"/>
    <property type="project" value="UniProtKB-KW"/>
</dbReference>
<dbReference type="PANTHER" id="PTHR47967:SF128">
    <property type="entry name" value="ASPARTIC PROTEINASE CDR1-LIKE"/>
    <property type="match status" value="1"/>
</dbReference>
<dbReference type="GO" id="GO:0006508">
    <property type="term" value="P:proteolysis"/>
    <property type="evidence" value="ECO:0007669"/>
    <property type="project" value="UniProtKB-KW"/>
</dbReference>
<keyword evidence="5" id="KW-0326">Glycosidase</keyword>
<dbReference type="Proteomes" id="UP001370490">
    <property type="component" value="Unassembled WGS sequence"/>
</dbReference>
<dbReference type="Pfam" id="PF14543">
    <property type="entry name" value="TAXi_N"/>
    <property type="match status" value="1"/>
</dbReference>
<comment type="similarity">
    <text evidence="1">Belongs to the peptidase A1 family.</text>
</comment>
<keyword evidence="3 5" id="KW-0378">Hydrolase</keyword>
<evidence type="ECO:0000256" key="1">
    <source>
        <dbReference type="ARBA" id="ARBA00007447"/>
    </source>
</evidence>
<evidence type="ECO:0000259" key="4">
    <source>
        <dbReference type="PROSITE" id="PS51767"/>
    </source>
</evidence>
<keyword evidence="5" id="KW-0119">Carbohydrate metabolism</keyword>
<dbReference type="FunFam" id="2.40.70.10:FF:000031">
    <property type="entry name" value="Aspartyl protease AED1"/>
    <property type="match status" value="1"/>
</dbReference>
<dbReference type="EMBL" id="JBAMMX010000001">
    <property type="protein sequence ID" value="KAK6947135.1"/>
    <property type="molecule type" value="Genomic_DNA"/>
</dbReference>
<evidence type="ECO:0000313" key="5">
    <source>
        <dbReference type="EMBL" id="KAK6947135.1"/>
    </source>
</evidence>
<keyword evidence="5" id="KW-0858">Xylan degradation</keyword>
<dbReference type="InterPro" id="IPR033121">
    <property type="entry name" value="PEPTIDASE_A1"/>
</dbReference>
<dbReference type="Gene3D" id="2.40.70.10">
    <property type="entry name" value="Acid Proteases"/>
    <property type="match status" value="1"/>
</dbReference>
<dbReference type="PANTHER" id="PTHR47967">
    <property type="entry name" value="OS07G0603500 PROTEIN-RELATED"/>
    <property type="match status" value="1"/>
</dbReference>
<keyword evidence="2" id="KW-0645">Protease</keyword>
<evidence type="ECO:0000256" key="3">
    <source>
        <dbReference type="ARBA" id="ARBA00022801"/>
    </source>
</evidence>
<dbReference type="GO" id="GO:0045493">
    <property type="term" value="P:xylan catabolic process"/>
    <property type="evidence" value="ECO:0007669"/>
    <property type="project" value="UniProtKB-KW"/>
</dbReference>
<dbReference type="PROSITE" id="PS51767">
    <property type="entry name" value="PEPTIDASE_A1"/>
    <property type="match status" value="1"/>
</dbReference>
<dbReference type="SUPFAM" id="SSF50630">
    <property type="entry name" value="Acid proteases"/>
    <property type="match status" value="1"/>
</dbReference>
<sequence>MKYSVGTPPSEVFGIVDTGSDLIWSQCKPCNGCYAQRPPLFDPKNSSAYQDLSCGTTPFTSLPSDSCNKAKVCTYSYLYGDDSFTKGFLATDTVTLDLAFGGYVQFPMVVIGCENKNAGIFSEDTSGIVGLGPGPLSLVSQLESAVSRKFSCCLVPFRGGNFACKINFGSSVVVSGSGAVTTPLDDNHDENYYVTLKGLSVGTTDFLPAI</sequence>
<feature type="domain" description="Peptidase A1" evidence="4">
    <location>
        <begin position="1"/>
        <end position="210"/>
    </location>
</feature>
<dbReference type="AlphaFoldDB" id="A0AAN8W6Z8"/>